<dbReference type="PANTHER" id="PTHR44227">
    <property type="match status" value="1"/>
</dbReference>
<dbReference type="Gene3D" id="1.25.40.10">
    <property type="entry name" value="Tetratricopeptide repeat domain"/>
    <property type="match status" value="1"/>
</dbReference>
<protein>
    <submittedName>
        <fullName evidence="4">Type IV pilus biogenesis/stability protein PilW</fullName>
    </submittedName>
</protein>
<dbReference type="PROSITE" id="PS50293">
    <property type="entry name" value="TPR_REGION"/>
    <property type="match status" value="1"/>
</dbReference>
<dbReference type="InterPro" id="IPR011990">
    <property type="entry name" value="TPR-like_helical_dom_sf"/>
</dbReference>
<dbReference type="NCBIfam" id="TIGR02521">
    <property type="entry name" value="type_IV_pilW"/>
    <property type="match status" value="1"/>
</dbReference>
<feature type="repeat" description="TPR" evidence="3">
    <location>
        <begin position="145"/>
        <end position="178"/>
    </location>
</feature>
<dbReference type="Pfam" id="PF13424">
    <property type="entry name" value="TPR_12"/>
    <property type="match status" value="1"/>
</dbReference>
<dbReference type="AlphaFoldDB" id="A0AA37TZT6"/>
<dbReference type="PROSITE" id="PS51257">
    <property type="entry name" value="PROKAR_LIPOPROTEIN"/>
    <property type="match status" value="1"/>
</dbReference>
<evidence type="ECO:0000313" key="4">
    <source>
        <dbReference type="EMBL" id="GLS84041.1"/>
    </source>
</evidence>
<dbReference type="InterPro" id="IPR052346">
    <property type="entry name" value="O-mannosyl-transferase_TMTC"/>
</dbReference>
<dbReference type="PANTHER" id="PTHR44227:SF3">
    <property type="entry name" value="PROTEIN O-MANNOSYL-TRANSFERASE TMTC4"/>
    <property type="match status" value="1"/>
</dbReference>
<keyword evidence="2 3" id="KW-0802">TPR repeat</keyword>
<gene>
    <name evidence="4" type="primary">pilF</name>
    <name evidence="4" type="ORF">GCM10007894_20180</name>
</gene>
<dbReference type="SUPFAM" id="SSF48452">
    <property type="entry name" value="TPR-like"/>
    <property type="match status" value="1"/>
</dbReference>
<proteinExistence type="predicted"/>
<evidence type="ECO:0000256" key="1">
    <source>
        <dbReference type="ARBA" id="ARBA00022737"/>
    </source>
</evidence>
<evidence type="ECO:0000256" key="2">
    <source>
        <dbReference type="ARBA" id="ARBA00022803"/>
    </source>
</evidence>
<comment type="caution">
    <text evidence="4">The sequence shown here is derived from an EMBL/GenBank/DDBJ whole genome shotgun (WGS) entry which is preliminary data.</text>
</comment>
<dbReference type="SMART" id="SM00028">
    <property type="entry name" value="TPR"/>
    <property type="match status" value="4"/>
</dbReference>
<dbReference type="RefSeq" id="WP_095498472.1">
    <property type="nucleotide sequence ID" value="NZ_BSPO01000003.1"/>
</dbReference>
<evidence type="ECO:0000313" key="5">
    <source>
        <dbReference type="Proteomes" id="UP001157439"/>
    </source>
</evidence>
<feature type="repeat" description="TPR" evidence="3">
    <location>
        <begin position="41"/>
        <end position="74"/>
    </location>
</feature>
<dbReference type="PROSITE" id="PS50005">
    <property type="entry name" value="TPR"/>
    <property type="match status" value="3"/>
</dbReference>
<dbReference type="InterPro" id="IPR019734">
    <property type="entry name" value="TPR_rpt"/>
</dbReference>
<dbReference type="Proteomes" id="UP001157439">
    <property type="component" value="Unassembled WGS sequence"/>
</dbReference>
<dbReference type="EMBL" id="BSPO01000003">
    <property type="protein sequence ID" value="GLS84041.1"/>
    <property type="molecule type" value="Genomic_DNA"/>
</dbReference>
<reference evidence="4 5" key="1">
    <citation type="journal article" date="2014" name="Int. J. Syst. Evol. Microbiol.">
        <title>Complete genome sequence of Corynebacterium casei LMG S-19264T (=DSM 44701T), isolated from a smear-ripened cheese.</title>
        <authorList>
            <consortium name="US DOE Joint Genome Institute (JGI-PGF)"/>
            <person name="Walter F."/>
            <person name="Albersmeier A."/>
            <person name="Kalinowski J."/>
            <person name="Ruckert C."/>
        </authorList>
    </citation>
    <scope>NUCLEOTIDE SEQUENCE [LARGE SCALE GENOMIC DNA]</scope>
    <source>
        <strain evidence="4 5">NBRC 112785</strain>
    </source>
</reference>
<organism evidence="4 5">
    <name type="scientific">Paraferrimonas haliotis</name>
    <dbReference type="NCBI Taxonomy" id="2013866"/>
    <lineage>
        <taxon>Bacteria</taxon>
        <taxon>Pseudomonadati</taxon>
        <taxon>Pseudomonadota</taxon>
        <taxon>Gammaproteobacteria</taxon>
        <taxon>Alteromonadales</taxon>
        <taxon>Ferrimonadaceae</taxon>
        <taxon>Paraferrimonas</taxon>
    </lineage>
</organism>
<sequence length="257" mass="28910">MKRLIVAISAAILVSGCVTQTLYSGTDQVVQEKQPNLQAAAADRVRLGLAYLQQNDMEKAKFNLDKALELDPRSAEVYLGRAYYFQSVSEHELAKDAYRRALRIEPNNGDVLNNFGVYLCKQGDYAESEQMMLRAVAAPRYTSMASTYENLGLCTLEAGEHQRAAGYFEQALNYSPRRSLSLIELVNIAVVEQDYPGAQKALERYHDLASQTPQSLLLGVQIEQQLRDVEAAKRYGILLLAKFPRSQQAKQYRAEYN</sequence>
<keyword evidence="1" id="KW-0677">Repeat</keyword>
<feature type="repeat" description="TPR" evidence="3">
    <location>
        <begin position="75"/>
        <end position="108"/>
    </location>
</feature>
<name>A0AA37TZT6_9GAMM</name>
<dbReference type="Pfam" id="PF13181">
    <property type="entry name" value="TPR_8"/>
    <property type="match status" value="2"/>
</dbReference>
<keyword evidence="5" id="KW-1185">Reference proteome</keyword>
<accession>A0AA37TZT6</accession>
<evidence type="ECO:0000256" key="3">
    <source>
        <dbReference type="PROSITE-ProRule" id="PRU00339"/>
    </source>
</evidence>
<dbReference type="InterPro" id="IPR013360">
    <property type="entry name" value="Pilus_4_PilW"/>
</dbReference>